<feature type="region of interest" description="Disordered" evidence="1">
    <location>
        <begin position="102"/>
        <end position="126"/>
    </location>
</feature>
<evidence type="ECO:0000313" key="3">
    <source>
        <dbReference type="EMBL" id="PZM12905.1"/>
    </source>
</evidence>
<dbReference type="OrthoDB" id="9789856at2"/>
<dbReference type="InterPro" id="IPR041685">
    <property type="entry name" value="AAA_GajA/Old/RecF-like"/>
</dbReference>
<dbReference type="Gene3D" id="3.40.50.300">
    <property type="entry name" value="P-loop containing nucleotide triphosphate hydrolases"/>
    <property type="match status" value="1"/>
</dbReference>
<feature type="domain" description="Endonuclease GajA/Old nuclease/RecF-like AAA" evidence="2">
    <location>
        <begin position="1"/>
        <end position="69"/>
    </location>
</feature>
<comment type="caution">
    <text evidence="3">The sequence shown here is derived from an EMBL/GenBank/DDBJ whole genome shotgun (WGS) entry which is preliminary data.</text>
</comment>
<dbReference type="EMBL" id="PCDP01000036">
    <property type="protein sequence ID" value="PZM12905.1"/>
    <property type="molecule type" value="Genomic_DNA"/>
</dbReference>
<protein>
    <recommendedName>
        <fullName evidence="2">Endonuclease GajA/Old nuclease/RecF-like AAA domain-containing protein</fullName>
    </recommendedName>
</protein>
<dbReference type="SUPFAM" id="SSF52540">
    <property type="entry name" value="P-loop containing nucleoside triphosphate hydrolases"/>
    <property type="match status" value="1"/>
</dbReference>
<evidence type="ECO:0000313" key="4">
    <source>
        <dbReference type="Proteomes" id="UP000248925"/>
    </source>
</evidence>
<reference evidence="3 4" key="1">
    <citation type="journal article" date="2018" name="Sci. Rep.">
        <title>Rhizobium tumorigenes sp. nov., a novel plant tumorigenic bacterium isolated from cane gall tumors on thornless blackberry.</title>
        <authorList>
            <person name="Kuzmanovi N."/>
            <person name="Smalla K."/>
            <person name="Gronow S."/>
            <person name="PuBawska J."/>
        </authorList>
    </citation>
    <scope>NUCLEOTIDE SEQUENCE [LARGE SCALE GENOMIC DNA]</scope>
    <source>
        <strain evidence="3 4">CCBAU 85046</strain>
    </source>
</reference>
<evidence type="ECO:0000256" key="1">
    <source>
        <dbReference type="SAM" id="MobiDB-lite"/>
    </source>
</evidence>
<keyword evidence="4" id="KW-1185">Reference proteome</keyword>
<evidence type="ECO:0000259" key="2">
    <source>
        <dbReference type="Pfam" id="PF13175"/>
    </source>
</evidence>
<dbReference type="InterPro" id="IPR027417">
    <property type="entry name" value="P-loop_NTPase"/>
</dbReference>
<dbReference type="Proteomes" id="UP000248925">
    <property type="component" value="Unassembled WGS sequence"/>
</dbReference>
<proteinExistence type="predicted"/>
<name>A0A2W4CRC6_9HYPH</name>
<dbReference type="AlphaFoldDB" id="A0A2W4CRC6"/>
<accession>A0A2W4CRC6</accession>
<dbReference type="Pfam" id="PF13175">
    <property type="entry name" value="AAA_15"/>
    <property type="match status" value="1"/>
</dbReference>
<gene>
    <name evidence="3" type="ORF">CPY51_15295</name>
</gene>
<sequence>MKLVRLRLKSFRSFGPAATVIDLADLIFLLGPNGSGKTAVLQALARMFSLDPSQRKIRKSDFHVPNDEKDHPLERQLWVEADFEFPELLIDDGCAPTAPDRTGKAALRHSTGRGSSTTQRAGDMEVAERQCADRVPGRGAHRGAFDGGSDSRFERDNIKRPYHCRSGQRRFGLVDHCDFAAQRHHADCWRPLALSPRAETAV</sequence>
<organism evidence="3 4">
    <name type="scientific">Rhizobium tubonense</name>
    <dbReference type="NCBI Taxonomy" id="484088"/>
    <lineage>
        <taxon>Bacteria</taxon>
        <taxon>Pseudomonadati</taxon>
        <taxon>Pseudomonadota</taxon>
        <taxon>Alphaproteobacteria</taxon>
        <taxon>Hyphomicrobiales</taxon>
        <taxon>Rhizobiaceae</taxon>
        <taxon>Rhizobium/Agrobacterium group</taxon>
        <taxon>Rhizobium</taxon>
    </lineage>
</organism>